<keyword evidence="3" id="KW-0045">Antibiotic biosynthesis</keyword>
<dbReference type="SUPFAM" id="SSF51197">
    <property type="entry name" value="Clavaminate synthase-like"/>
    <property type="match status" value="1"/>
</dbReference>
<keyword evidence="2" id="KW-0560">Oxidoreductase</keyword>
<dbReference type="InterPro" id="IPR003819">
    <property type="entry name" value="TauD/TfdA-like"/>
</dbReference>
<proteinExistence type="predicted"/>
<dbReference type="Pfam" id="PF02668">
    <property type="entry name" value="TauD"/>
    <property type="match status" value="1"/>
</dbReference>
<dbReference type="GO" id="GO:0016706">
    <property type="term" value="F:2-oxoglutarate-dependent dioxygenase activity"/>
    <property type="evidence" value="ECO:0007669"/>
    <property type="project" value="UniProtKB-ARBA"/>
</dbReference>
<organism evidence="5 6">
    <name type="scientific">Xenorhabdus cabanillasii</name>
    <dbReference type="NCBI Taxonomy" id="351673"/>
    <lineage>
        <taxon>Bacteria</taxon>
        <taxon>Pseudomonadati</taxon>
        <taxon>Pseudomonadota</taxon>
        <taxon>Gammaproteobacteria</taxon>
        <taxon>Enterobacterales</taxon>
        <taxon>Morganellaceae</taxon>
        <taxon>Xenorhabdus</taxon>
    </lineage>
</organism>
<evidence type="ECO:0000259" key="4">
    <source>
        <dbReference type="Pfam" id="PF02668"/>
    </source>
</evidence>
<comment type="caution">
    <text evidence="5">The sequence shown here is derived from an EMBL/GenBank/DDBJ whole genome shotgun (WGS) entry which is preliminary data.</text>
</comment>
<feature type="domain" description="TauD/TfdA-like" evidence="4">
    <location>
        <begin position="129"/>
        <end position="316"/>
    </location>
</feature>
<protein>
    <submittedName>
        <fullName evidence="5">TfdA family taurine catabolism dioxygenase TauD</fullName>
    </submittedName>
</protein>
<dbReference type="PANTHER" id="PTHR10696">
    <property type="entry name" value="GAMMA-BUTYROBETAINE HYDROXYLASE-RELATED"/>
    <property type="match status" value="1"/>
</dbReference>
<gene>
    <name evidence="5" type="ORF">BDD26_0697</name>
</gene>
<keyword evidence="6" id="KW-1185">Reference proteome</keyword>
<evidence type="ECO:0000256" key="3">
    <source>
        <dbReference type="ARBA" id="ARBA00023194"/>
    </source>
</evidence>
<dbReference type="AlphaFoldDB" id="A0A3D9UA02"/>
<accession>A0A3D9UA02</accession>
<dbReference type="EMBL" id="QTUB01000001">
    <property type="protein sequence ID" value="REF26106.1"/>
    <property type="molecule type" value="Genomic_DNA"/>
</dbReference>
<evidence type="ECO:0000313" key="5">
    <source>
        <dbReference type="EMBL" id="REF26106.1"/>
    </source>
</evidence>
<comment type="cofactor">
    <cofactor evidence="1">
        <name>Fe(2+)</name>
        <dbReference type="ChEBI" id="CHEBI:29033"/>
    </cofactor>
</comment>
<dbReference type="Gene3D" id="3.60.130.10">
    <property type="entry name" value="Clavaminate synthase-like"/>
    <property type="match status" value="1"/>
</dbReference>
<dbReference type="PANTHER" id="PTHR10696:SF56">
    <property type="entry name" value="TAUD_TFDA-LIKE DOMAIN-CONTAINING PROTEIN"/>
    <property type="match status" value="1"/>
</dbReference>
<sequence>MIFIIYLHKQRNTVLSKYKTHITNINTKNIIMKIVIPNEAYELWQEELYGVTRNVTGINKEIIIKSKEIAEKFLPDIKELRNEINYGKGYVQFSNIPIDKAIPSVPTDGTVSKEKGIISELSILGVSNALGFNPFSYKEEKDGALVHEIVPVKSKENVPSNNGTVEFDYHTDAAYLNRYIRPHTLSLVCLTDKYKTGTRLASLSEALEKISKDEIDILMSKLYIHTAPATFNVNFEKTKTSVLDRIDGIYEMKVAFHNTTGINEKAQKALSSLHDAIDSVVFTHEWQPGNLIIFNNLRCVHGRGEVKGERWLQRCYGSSIIPTATVLELTC</sequence>
<evidence type="ECO:0000256" key="2">
    <source>
        <dbReference type="ARBA" id="ARBA00023002"/>
    </source>
</evidence>
<keyword evidence="5" id="KW-0223">Dioxygenase</keyword>
<reference evidence="5 6" key="1">
    <citation type="submission" date="2018-08" db="EMBL/GenBank/DDBJ databases">
        <title>Genomic Encyclopedia of Archaeal and Bacterial Type Strains, Phase II (KMG-II): from individual species to whole genera.</title>
        <authorList>
            <person name="Goeker M."/>
        </authorList>
    </citation>
    <scope>NUCLEOTIDE SEQUENCE [LARGE SCALE GENOMIC DNA]</scope>
    <source>
        <strain evidence="5 6">DSM 17905</strain>
    </source>
</reference>
<evidence type="ECO:0000256" key="1">
    <source>
        <dbReference type="ARBA" id="ARBA00001954"/>
    </source>
</evidence>
<name>A0A3D9UA02_9GAMM</name>
<dbReference type="Proteomes" id="UP000256294">
    <property type="component" value="Unassembled WGS sequence"/>
</dbReference>
<evidence type="ECO:0000313" key="6">
    <source>
        <dbReference type="Proteomes" id="UP000256294"/>
    </source>
</evidence>
<dbReference type="InterPro" id="IPR050411">
    <property type="entry name" value="AlphaKG_dependent_hydroxylases"/>
</dbReference>
<dbReference type="InterPro" id="IPR042098">
    <property type="entry name" value="TauD-like_sf"/>
</dbReference>
<dbReference type="GO" id="GO:0017000">
    <property type="term" value="P:antibiotic biosynthetic process"/>
    <property type="evidence" value="ECO:0007669"/>
    <property type="project" value="UniProtKB-KW"/>
</dbReference>